<dbReference type="EMBL" id="MG922974">
    <property type="protein sequence ID" value="AVJ48943.1"/>
    <property type="molecule type" value="Genomic_DNA"/>
</dbReference>
<proteinExistence type="predicted"/>
<name>A0A2P1CCJ9_9CAUD</name>
<accession>A0A2P1CCJ9</accession>
<sequence>MKKLFIASAILLGSLVGFVEAKPVICTMNTEGLTNNYVDEPVTIVDNGSNWEAYFSDGEHMVTTPKPMLPGKKDTTNLYSRTESELFSKGRGKFKGYYGIRFFGDDKKVVTIKCPTEVI</sequence>
<dbReference type="GeneID" id="55607663"/>
<keyword evidence="2" id="KW-1185">Reference proteome</keyword>
<protein>
    <submittedName>
        <fullName evidence="1">Uncharacterized protein</fullName>
    </submittedName>
</protein>
<reference evidence="2" key="1">
    <citation type="submission" date="2018-02" db="EMBL/GenBank/DDBJ databases">
        <title>Complete genome of Klebsiella pneumoniae Podoviridae bacteriophage KP8.</title>
        <authorList>
            <person name="Bokovaya O."/>
            <person name="Tikunov A."/>
            <person name="Morozova V."/>
        </authorList>
    </citation>
    <scope>NUCLEOTIDE SEQUENCE [LARGE SCALE GENOMIC DNA]</scope>
</reference>
<dbReference type="RefSeq" id="YP_009837473.1">
    <property type="nucleotide sequence ID" value="NC_048700.1"/>
</dbReference>
<evidence type="ECO:0000313" key="2">
    <source>
        <dbReference type="Proteomes" id="UP000241488"/>
    </source>
</evidence>
<evidence type="ECO:0000313" key="1">
    <source>
        <dbReference type="EMBL" id="AVJ48943.1"/>
    </source>
</evidence>
<organism evidence="1 2">
    <name type="scientific">Klebsiella phage KP8</name>
    <dbReference type="NCBI Taxonomy" id="2099850"/>
    <lineage>
        <taxon>Viruses</taxon>
        <taxon>Duplodnaviria</taxon>
        <taxon>Heunggongvirae</taxon>
        <taxon>Uroviricota</taxon>
        <taxon>Caudoviricetes</taxon>
        <taxon>Schitoviridae</taxon>
        <taxon>Enquatrovirinae</taxon>
        <taxon>Kaypoctavirus</taxon>
        <taxon>Kaypoctavirus KP8</taxon>
    </lineage>
</organism>
<dbReference type="Proteomes" id="UP000241488">
    <property type="component" value="Segment"/>
</dbReference>
<dbReference type="KEGG" id="vg:55607663"/>